<reference evidence="7 8" key="1">
    <citation type="submission" date="2016-07" db="EMBL/GenBank/DDBJ databases">
        <title>Pervasive Adenine N6-methylation of Active Genes in Fungi.</title>
        <authorList>
            <consortium name="DOE Joint Genome Institute"/>
            <person name="Mondo S.J."/>
            <person name="Dannebaum R.O."/>
            <person name="Kuo R.C."/>
            <person name="Labutti K."/>
            <person name="Haridas S."/>
            <person name="Kuo A."/>
            <person name="Salamov A."/>
            <person name="Ahrendt S.R."/>
            <person name="Lipzen A."/>
            <person name="Sullivan W."/>
            <person name="Andreopoulos W.B."/>
            <person name="Clum A."/>
            <person name="Lindquist E."/>
            <person name="Daum C."/>
            <person name="Ramamoorthy G.K."/>
            <person name="Gryganskyi A."/>
            <person name="Culley D."/>
            <person name="Magnuson J.K."/>
            <person name="James T.Y."/>
            <person name="O'Malley M.A."/>
            <person name="Stajich J.E."/>
            <person name="Spatafora J.W."/>
            <person name="Visel A."/>
            <person name="Grigoriev I.V."/>
        </authorList>
    </citation>
    <scope>NUCLEOTIDE SEQUENCE [LARGE SCALE GENOMIC DNA]</scope>
    <source>
        <strain evidence="7 8">CBS 115471</strain>
    </source>
</reference>
<protein>
    <submittedName>
        <fullName evidence="7">Mss4-like protein</fullName>
    </submittedName>
</protein>
<evidence type="ECO:0000256" key="1">
    <source>
        <dbReference type="ARBA" id="ARBA00005495"/>
    </source>
</evidence>
<organism evidence="7 8">
    <name type="scientific">Clohesyomyces aquaticus</name>
    <dbReference type="NCBI Taxonomy" id="1231657"/>
    <lineage>
        <taxon>Eukaryota</taxon>
        <taxon>Fungi</taxon>
        <taxon>Dikarya</taxon>
        <taxon>Ascomycota</taxon>
        <taxon>Pezizomycotina</taxon>
        <taxon>Dothideomycetes</taxon>
        <taxon>Pleosporomycetidae</taxon>
        <taxon>Pleosporales</taxon>
        <taxon>Lindgomycetaceae</taxon>
        <taxon>Clohesyomyces</taxon>
    </lineage>
</organism>
<proteinExistence type="inferred from homology"/>
<feature type="region of interest" description="Disordered" evidence="5">
    <location>
        <begin position="165"/>
        <end position="184"/>
    </location>
</feature>
<evidence type="ECO:0000313" key="7">
    <source>
        <dbReference type="EMBL" id="ORY16722.1"/>
    </source>
</evidence>
<gene>
    <name evidence="7" type="ORF">BCR34DRAFT_556484</name>
</gene>
<dbReference type="SUPFAM" id="SSF51316">
    <property type="entry name" value="Mss4-like"/>
    <property type="match status" value="1"/>
</dbReference>
<evidence type="ECO:0000256" key="2">
    <source>
        <dbReference type="ARBA" id="ARBA00022723"/>
    </source>
</evidence>
<dbReference type="GO" id="GO:0016846">
    <property type="term" value="F:carbon-sulfur lyase activity"/>
    <property type="evidence" value="ECO:0007669"/>
    <property type="project" value="InterPro"/>
</dbReference>
<keyword evidence="3" id="KW-0862">Zinc</keyword>
<dbReference type="InterPro" id="IPR006913">
    <property type="entry name" value="CENP-V/GFA"/>
</dbReference>
<dbReference type="PROSITE" id="PS51891">
    <property type="entry name" value="CENP_V_GFA"/>
    <property type="match status" value="1"/>
</dbReference>
<dbReference type="OrthoDB" id="6329284at2759"/>
<dbReference type="EMBL" id="MCFA01000016">
    <property type="protein sequence ID" value="ORY16722.1"/>
    <property type="molecule type" value="Genomic_DNA"/>
</dbReference>
<keyword evidence="4" id="KW-0456">Lyase</keyword>
<dbReference type="STRING" id="1231657.A0A1Y2A2I3"/>
<evidence type="ECO:0000259" key="6">
    <source>
        <dbReference type="PROSITE" id="PS51891"/>
    </source>
</evidence>
<dbReference type="AlphaFoldDB" id="A0A1Y2A2I3"/>
<keyword evidence="8" id="KW-1185">Reference proteome</keyword>
<feature type="domain" description="CENP-V/GFA" evidence="6">
    <location>
        <begin position="7"/>
        <end position="125"/>
    </location>
</feature>
<evidence type="ECO:0000256" key="3">
    <source>
        <dbReference type="ARBA" id="ARBA00022833"/>
    </source>
</evidence>
<keyword evidence="2" id="KW-0479">Metal-binding</keyword>
<accession>A0A1Y2A2I3</accession>
<comment type="caution">
    <text evidence="7">The sequence shown here is derived from an EMBL/GenBank/DDBJ whole genome shotgun (WGS) entry which is preliminary data.</text>
</comment>
<dbReference type="Pfam" id="PF04828">
    <property type="entry name" value="GFA"/>
    <property type="match status" value="1"/>
</dbReference>
<dbReference type="InterPro" id="IPR011057">
    <property type="entry name" value="Mss4-like_sf"/>
</dbReference>
<evidence type="ECO:0000256" key="4">
    <source>
        <dbReference type="ARBA" id="ARBA00023239"/>
    </source>
</evidence>
<evidence type="ECO:0000256" key="5">
    <source>
        <dbReference type="SAM" id="MobiDB-lite"/>
    </source>
</evidence>
<dbReference type="Proteomes" id="UP000193144">
    <property type="component" value="Unassembled WGS sequence"/>
</dbReference>
<dbReference type="PANTHER" id="PTHR33337:SF40">
    <property type="entry name" value="CENP-V_GFA DOMAIN-CONTAINING PROTEIN-RELATED"/>
    <property type="match status" value="1"/>
</dbReference>
<name>A0A1Y2A2I3_9PLEO</name>
<dbReference type="PANTHER" id="PTHR33337">
    <property type="entry name" value="GFA DOMAIN-CONTAINING PROTEIN"/>
    <property type="match status" value="1"/>
</dbReference>
<sequence length="184" mass="20031">MARPESISGGCLCGAIRFTITFPQDTDWPPTGNGICQCTMCRKHSGSLLPQNCKFPTANISPPLKGNPAFKTYNSSSNAYRGFCGDCGSALTFHFVKEPEFTEINLGAFDEEVLCGKRDESNAWEDEHGRHVPRIGGVGRELCYPQYHIFMENAIPGVTDDFPGPKYLQDKSTGKPLTASGDGS</sequence>
<evidence type="ECO:0000313" key="8">
    <source>
        <dbReference type="Proteomes" id="UP000193144"/>
    </source>
</evidence>
<dbReference type="GO" id="GO:0046872">
    <property type="term" value="F:metal ion binding"/>
    <property type="evidence" value="ECO:0007669"/>
    <property type="project" value="UniProtKB-KW"/>
</dbReference>
<comment type="similarity">
    <text evidence="1">Belongs to the Gfa family.</text>
</comment>
<dbReference type="Gene3D" id="3.90.1590.10">
    <property type="entry name" value="glutathione-dependent formaldehyde- activating enzyme (gfa)"/>
    <property type="match status" value="1"/>
</dbReference>